<dbReference type="FunFam" id="1.10.10.60:FF:000010">
    <property type="entry name" value="Transcriptional activator Myb isoform A"/>
    <property type="match status" value="1"/>
</dbReference>
<feature type="domain" description="Myb-like" evidence="7">
    <location>
        <begin position="215"/>
        <end position="266"/>
    </location>
</feature>
<dbReference type="Gene3D" id="1.10.10.60">
    <property type="entry name" value="Homeodomain-like"/>
    <property type="match status" value="2"/>
</dbReference>
<evidence type="ECO:0000256" key="1">
    <source>
        <dbReference type="ARBA" id="ARBA00004123"/>
    </source>
</evidence>
<dbReference type="PANTHER" id="PTHR45614:SF285">
    <property type="entry name" value="TRANSCRIPTION FACTOR MYB98"/>
    <property type="match status" value="1"/>
</dbReference>
<keyword evidence="3" id="KW-0804">Transcription</keyword>
<evidence type="ECO:0000256" key="6">
    <source>
        <dbReference type="SAM" id="MobiDB-lite"/>
    </source>
</evidence>
<dbReference type="AlphaFoldDB" id="A2Q4M1"/>
<dbReference type="InterPro" id="IPR017930">
    <property type="entry name" value="Myb_dom"/>
</dbReference>
<feature type="domain" description="HTH myb-type" evidence="8">
    <location>
        <begin position="215"/>
        <end position="266"/>
    </location>
</feature>
<protein>
    <submittedName>
        <fullName evidence="9">Homeodomain-related</fullName>
    </submittedName>
</protein>
<keyword evidence="2" id="KW-0677">Repeat</keyword>
<dbReference type="PROSITE" id="PS50090">
    <property type="entry name" value="MYB_LIKE"/>
    <property type="match status" value="2"/>
</dbReference>
<dbReference type="InterPro" id="IPR050560">
    <property type="entry name" value="MYB_TF"/>
</dbReference>
<sequence length="433" mass="49892">MELDPSCAEKIPYLHRDFPKDLRVKPEIPKVIPSQPCSTLSPPPSHYTTYLYQNHRNQFKEHALNRSNNQSSFPTMIPSFRDPISMIPMPSYNDAHNNGSQREFLSARNPMIFTSNNNKIEAMHGCLHTGEGIWDLSKKNIFRYGETSQSMVSPDLSPSLVYDAHRSVSIKPKLQGDTFFYGGLRNEPQENDGPVLTGQRRQKRIQNNSEIQHKDLNIIKGQWTTDEDRILIQLVDRFGLRKWSKIAKYMNGRIGKQCRERWNNHLCPDIKKESWTEEEDKILIEAHKIVGNKWAEIARRLPGRTENSVKNHWNTTKRRQKAKKKNRGNSSKGTLLLKYIMEVTSAKKVEKEMMNNSPSMMNIGNQPNYESSESDFFSEGLTTPEDGIGGYVPMMFNDDDGMASGFRSNGMEFFPEIPIKQEIDLMEKIYSNP</sequence>
<keyword evidence="4" id="KW-0238">DNA-binding</keyword>
<reference evidence="9" key="1">
    <citation type="submission" date="2005-04" db="EMBL/GenBank/DDBJ databases">
        <authorList>
            <person name="Town C.D."/>
        </authorList>
    </citation>
    <scope>NUCLEOTIDE SEQUENCE</scope>
</reference>
<evidence type="ECO:0000313" key="9">
    <source>
        <dbReference type="EMBL" id="ABN08576.1"/>
    </source>
</evidence>
<proteinExistence type="predicted"/>
<keyword evidence="3" id="KW-0805">Transcription regulation</keyword>
<dbReference type="EMBL" id="AC157506">
    <property type="protein sequence ID" value="ABN08576.1"/>
    <property type="molecule type" value="Genomic_DNA"/>
</dbReference>
<feature type="domain" description="Myb-like" evidence="7">
    <location>
        <begin position="267"/>
        <end position="317"/>
    </location>
</feature>
<dbReference type="SMART" id="SM00717">
    <property type="entry name" value="SANT"/>
    <property type="match status" value="2"/>
</dbReference>
<evidence type="ECO:0000256" key="3">
    <source>
        <dbReference type="ARBA" id="ARBA00023015"/>
    </source>
</evidence>
<evidence type="ECO:0000256" key="4">
    <source>
        <dbReference type="ARBA" id="ARBA00023125"/>
    </source>
</evidence>
<dbReference type="InterPro" id="IPR009057">
    <property type="entry name" value="Homeodomain-like_sf"/>
</dbReference>
<feature type="region of interest" description="Disordered" evidence="6">
    <location>
        <begin position="307"/>
        <end position="330"/>
    </location>
</feature>
<evidence type="ECO:0000259" key="7">
    <source>
        <dbReference type="PROSITE" id="PS50090"/>
    </source>
</evidence>
<name>A2Q4M1_MEDTR</name>
<feature type="domain" description="HTH myb-type" evidence="8">
    <location>
        <begin position="268"/>
        <end position="321"/>
    </location>
</feature>
<organism evidence="9">
    <name type="scientific">Medicago truncatula</name>
    <name type="common">Barrel medic</name>
    <name type="synonym">Medicago tribuloides</name>
    <dbReference type="NCBI Taxonomy" id="3880"/>
    <lineage>
        <taxon>Eukaryota</taxon>
        <taxon>Viridiplantae</taxon>
        <taxon>Streptophyta</taxon>
        <taxon>Embryophyta</taxon>
        <taxon>Tracheophyta</taxon>
        <taxon>Spermatophyta</taxon>
        <taxon>Magnoliopsida</taxon>
        <taxon>eudicotyledons</taxon>
        <taxon>Gunneridae</taxon>
        <taxon>Pentapetalae</taxon>
        <taxon>rosids</taxon>
        <taxon>fabids</taxon>
        <taxon>Fabales</taxon>
        <taxon>Fabaceae</taxon>
        <taxon>Papilionoideae</taxon>
        <taxon>50 kb inversion clade</taxon>
        <taxon>NPAAA clade</taxon>
        <taxon>Hologalegina</taxon>
        <taxon>IRL clade</taxon>
        <taxon>Trifolieae</taxon>
        <taxon>Medicago</taxon>
    </lineage>
</organism>
<dbReference type="CDD" id="cd00167">
    <property type="entry name" value="SANT"/>
    <property type="match status" value="2"/>
</dbReference>
<comment type="subcellular location">
    <subcellularLocation>
        <location evidence="1">Nucleus</location>
    </subcellularLocation>
</comment>
<evidence type="ECO:0000256" key="5">
    <source>
        <dbReference type="ARBA" id="ARBA00023242"/>
    </source>
</evidence>
<feature type="compositionally biased region" description="Basic residues" evidence="6">
    <location>
        <begin position="315"/>
        <end position="327"/>
    </location>
</feature>
<dbReference type="SUPFAM" id="SSF46689">
    <property type="entry name" value="Homeodomain-like"/>
    <property type="match status" value="1"/>
</dbReference>
<dbReference type="PANTHER" id="PTHR45614">
    <property type="entry name" value="MYB PROTEIN-RELATED"/>
    <property type="match status" value="1"/>
</dbReference>
<keyword evidence="9" id="KW-0371">Homeobox</keyword>
<keyword evidence="5" id="KW-0539">Nucleus</keyword>
<reference evidence="9" key="2">
    <citation type="submission" date="2007-03" db="EMBL/GenBank/DDBJ databases">
        <authorList>
            <consortium name="The International Medicago Genome Annotation Group"/>
        </authorList>
    </citation>
    <scope>NUCLEOTIDE SEQUENCE</scope>
</reference>
<dbReference type="GO" id="GO:0005634">
    <property type="term" value="C:nucleus"/>
    <property type="evidence" value="ECO:0007669"/>
    <property type="project" value="UniProtKB-SubCell"/>
</dbReference>
<gene>
    <name evidence="9" type="ORF">MtrDRAFT_AC157506g17v2</name>
</gene>
<evidence type="ECO:0000256" key="2">
    <source>
        <dbReference type="ARBA" id="ARBA00022737"/>
    </source>
</evidence>
<evidence type="ECO:0000259" key="8">
    <source>
        <dbReference type="PROSITE" id="PS51294"/>
    </source>
</evidence>
<dbReference type="Pfam" id="PF13921">
    <property type="entry name" value="Myb_DNA-bind_6"/>
    <property type="match status" value="1"/>
</dbReference>
<dbReference type="GO" id="GO:0003677">
    <property type="term" value="F:DNA binding"/>
    <property type="evidence" value="ECO:0007669"/>
    <property type="project" value="UniProtKB-KW"/>
</dbReference>
<dbReference type="PROSITE" id="PS51294">
    <property type="entry name" value="HTH_MYB"/>
    <property type="match status" value="2"/>
</dbReference>
<accession>A2Q4M1</accession>
<dbReference type="InterPro" id="IPR001005">
    <property type="entry name" value="SANT/Myb"/>
</dbReference>